<dbReference type="Pfam" id="PF05685">
    <property type="entry name" value="Uma2"/>
    <property type="match status" value="1"/>
</dbReference>
<dbReference type="InterPro" id="IPR008538">
    <property type="entry name" value="Uma2"/>
</dbReference>
<dbReference type="EMBL" id="SMFL01000001">
    <property type="protein sequence ID" value="TDE18637.1"/>
    <property type="molecule type" value="Genomic_DNA"/>
</dbReference>
<sequence>MTAQPQKFYSEEEYLEMEREAEYKSEYYRGEIFAMAGAGHNHNRINENISIIVGNYLKGKSCRSYSRDLRVHIHENGLYTYPDFLIVCGENKFRDDKRDTLLNPVVIIEILSESTSDYDRGEKFRFYRSLTSLKEYVTVNSLSVSAEVFRKNEENDLWFLASDAYSLEESIMLSSVDLKLNMTDIYEQTEGILPVKF</sequence>
<dbReference type="SUPFAM" id="SSF52980">
    <property type="entry name" value="Restriction endonuclease-like"/>
    <property type="match status" value="1"/>
</dbReference>
<comment type="caution">
    <text evidence="2">The sequence shown here is derived from an EMBL/GenBank/DDBJ whole genome shotgun (WGS) entry which is preliminary data.</text>
</comment>
<dbReference type="InterPro" id="IPR011335">
    <property type="entry name" value="Restrct_endonuc-II-like"/>
</dbReference>
<dbReference type="PANTHER" id="PTHR36558">
    <property type="entry name" value="GLR1098 PROTEIN"/>
    <property type="match status" value="1"/>
</dbReference>
<dbReference type="AlphaFoldDB" id="A0A4R5DXI0"/>
<gene>
    <name evidence="2" type="ORF">E0F88_03620</name>
</gene>
<accession>A0A4R5DXI0</accession>
<name>A0A4R5DXI0_9BACT</name>
<dbReference type="GO" id="GO:0004519">
    <property type="term" value="F:endonuclease activity"/>
    <property type="evidence" value="ECO:0007669"/>
    <property type="project" value="UniProtKB-KW"/>
</dbReference>
<reference evidence="2 3" key="1">
    <citation type="submission" date="2019-03" db="EMBL/GenBank/DDBJ databases">
        <title>Dyadobacter AR-3-6 sp. nov., isolated from arctic soil.</title>
        <authorList>
            <person name="Chaudhary D.K."/>
        </authorList>
    </citation>
    <scope>NUCLEOTIDE SEQUENCE [LARGE SCALE GENOMIC DNA]</scope>
    <source>
        <strain evidence="2 3">AR-3-6</strain>
    </source>
</reference>
<dbReference type="PANTHER" id="PTHR36558:SF1">
    <property type="entry name" value="RESTRICTION ENDONUCLEASE DOMAIN-CONTAINING PROTEIN-RELATED"/>
    <property type="match status" value="1"/>
</dbReference>
<dbReference type="CDD" id="cd06260">
    <property type="entry name" value="DUF820-like"/>
    <property type="match status" value="1"/>
</dbReference>
<organism evidence="2 3">
    <name type="scientific">Dyadobacter psychrotolerans</name>
    <dbReference type="NCBI Taxonomy" id="2541721"/>
    <lineage>
        <taxon>Bacteria</taxon>
        <taxon>Pseudomonadati</taxon>
        <taxon>Bacteroidota</taxon>
        <taxon>Cytophagia</taxon>
        <taxon>Cytophagales</taxon>
        <taxon>Spirosomataceae</taxon>
        <taxon>Dyadobacter</taxon>
    </lineage>
</organism>
<keyword evidence="2" id="KW-0255">Endonuclease</keyword>
<dbReference type="Gene3D" id="3.90.1570.10">
    <property type="entry name" value="tt1808, chain A"/>
    <property type="match status" value="1"/>
</dbReference>
<keyword evidence="2" id="KW-0378">Hydrolase</keyword>
<dbReference type="OrthoDB" id="668969at2"/>
<protein>
    <submittedName>
        <fullName evidence="2">Uma2 family endonuclease</fullName>
    </submittedName>
</protein>
<keyword evidence="3" id="KW-1185">Reference proteome</keyword>
<dbReference type="InterPro" id="IPR012296">
    <property type="entry name" value="Nuclease_put_TT1808"/>
</dbReference>
<keyword evidence="2" id="KW-0540">Nuclease</keyword>
<dbReference type="Proteomes" id="UP000294850">
    <property type="component" value="Unassembled WGS sequence"/>
</dbReference>
<feature type="domain" description="Putative restriction endonuclease" evidence="1">
    <location>
        <begin position="12"/>
        <end position="154"/>
    </location>
</feature>
<proteinExistence type="predicted"/>
<dbReference type="RefSeq" id="WP_131956718.1">
    <property type="nucleotide sequence ID" value="NZ_SMFL01000001.1"/>
</dbReference>
<evidence type="ECO:0000259" key="1">
    <source>
        <dbReference type="Pfam" id="PF05685"/>
    </source>
</evidence>
<evidence type="ECO:0000313" key="3">
    <source>
        <dbReference type="Proteomes" id="UP000294850"/>
    </source>
</evidence>
<evidence type="ECO:0000313" key="2">
    <source>
        <dbReference type="EMBL" id="TDE18637.1"/>
    </source>
</evidence>